<evidence type="ECO:0000256" key="1">
    <source>
        <dbReference type="SAM" id="MobiDB-lite"/>
    </source>
</evidence>
<sequence>MSTPPEQPEVPGPAEDHTTTTKPTRLTPRRDWLVLRIVIALVGLSLVSLGVWGAISGTAGLPGAQTAGIGTPANPTLESQFAYLSALLAGLGFAFLWVSYALDRAGVGLAALCGIIFLGGLARVIAWATAGTPHLSTVALMISELVVPPVLVLWHGSIRRTQKLKASFLREAGQ</sequence>
<dbReference type="InterPro" id="IPR025597">
    <property type="entry name" value="DUF4345"/>
</dbReference>
<dbReference type="RefSeq" id="WP_349637450.1">
    <property type="nucleotide sequence ID" value="NZ_CP090958.1"/>
</dbReference>
<accession>A0ABY8QRA2</accession>
<reference evidence="3 4" key="1">
    <citation type="submission" date="2023-05" db="EMBL/GenBank/DDBJ databases">
        <title>Lithophilousrod everest ZFBP1038 complete genpme.</title>
        <authorList>
            <person name="Tian M."/>
        </authorList>
    </citation>
    <scope>NUCLEOTIDE SEQUENCE [LARGE SCALE GENOMIC DNA]</scope>
    <source>
        <strain evidence="3 4">ZFBP1038</strain>
    </source>
</reference>
<keyword evidence="2" id="KW-0812">Transmembrane</keyword>
<dbReference type="Pfam" id="PF14248">
    <property type="entry name" value="DUF4345"/>
    <property type="match status" value="1"/>
</dbReference>
<evidence type="ECO:0000313" key="3">
    <source>
        <dbReference type="EMBL" id="WGW10670.1"/>
    </source>
</evidence>
<evidence type="ECO:0000256" key="2">
    <source>
        <dbReference type="SAM" id="Phobius"/>
    </source>
</evidence>
<dbReference type="EMBL" id="CP090958">
    <property type="protein sequence ID" value="WGW10670.1"/>
    <property type="molecule type" value="Genomic_DNA"/>
</dbReference>
<feature type="region of interest" description="Disordered" evidence="1">
    <location>
        <begin position="1"/>
        <end position="25"/>
    </location>
</feature>
<keyword evidence="2" id="KW-1133">Transmembrane helix</keyword>
<feature type="compositionally biased region" description="Pro residues" evidence="1">
    <location>
        <begin position="1"/>
        <end position="11"/>
    </location>
</feature>
<feature type="transmembrane region" description="Helical" evidence="2">
    <location>
        <begin position="81"/>
        <end position="102"/>
    </location>
</feature>
<name>A0ABY8QRA2_9MICO</name>
<proteinExistence type="predicted"/>
<evidence type="ECO:0000313" key="4">
    <source>
        <dbReference type="Proteomes" id="UP001209083"/>
    </source>
</evidence>
<keyword evidence="2" id="KW-0472">Membrane</keyword>
<protein>
    <submittedName>
        <fullName evidence="3">DUF4345 domain-containing protein</fullName>
    </submittedName>
</protein>
<feature type="transmembrane region" description="Helical" evidence="2">
    <location>
        <begin position="33"/>
        <end position="55"/>
    </location>
</feature>
<feature type="transmembrane region" description="Helical" evidence="2">
    <location>
        <begin position="109"/>
        <end position="128"/>
    </location>
</feature>
<gene>
    <name evidence="3" type="ORF">LWF01_11055</name>
</gene>
<keyword evidence="4" id="KW-1185">Reference proteome</keyword>
<dbReference type="Proteomes" id="UP001209083">
    <property type="component" value="Chromosome"/>
</dbReference>
<feature type="transmembrane region" description="Helical" evidence="2">
    <location>
        <begin position="134"/>
        <end position="154"/>
    </location>
</feature>
<organism evidence="3 4">
    <name type="scientific">Saxibacter everestensis</name>
    <dbReference type="NCBI Taxonomy" id="2909229"/>
    <lineage>
        <taxon>Bacteria</taxon>
        <taxon>Bacillati</taxon>
        <taxon>Actinomycetota</taxon>
        <taxon>Actinomycetes</taxon>
        <taxon>Micrococcales</taxon>
        <taxon>Brevibacteriaceae</taxon>
        <taxon>Saxibacter</taxon>
    </lineage>
</organism>